<proteinExistence type="predicted"/>
<dbReference type="RefSeq" id="WP_025496466.1">
    <property type="nucleotide sequence ID" value="NZ_JAUJQS010000043.1"/>
</dbReference>
<comment type="caution">
    <text evidence="1">The sequence shown here is derived from an EMBL/GenBank/DDBJ whole genome shotgun (WGS) entry which is preliminary data.</text>
</comment>
<gene>
    <name evidence="1" type="ORF">QZM56_35965</name>
</gene>
<dbReference type="Proteomes" id="UP001172109">
    <property type="component" value="Unassembled WGS sequence"/>
</dbReference>
<evidence type="ECO:0000313" key="1">
    <source>
        <dbReference type="EMBL" id="MDN7569908.1"/>
    </source>
</evidence>
<dbReference type="EMBL" id="JAUJQS010000043">
    <property type="protein sequence ID" value="MDN7569908.1"/>
    <property type="molecule type" value="Genomic_DNA"/>
</dbReference>
<name>A0AAP4VJN9_9BURK</name>
<dbReference type="AlphaFoldDB" id="A0AAP4VJN9"/>
<reference evidence="1" key="1">
    <citation type="submission" date="2023-07" db="EMBL/GenBank/DDBJ databases">
        <title>A collection of bacterial strains from the Burkholderia cepacia Research Laboratory and Repository.</title>
        <authorList>
            <person name="Lipuma J."/>
            <person name="Spilker T."/>
            <person name="Caverly L."/>
        </authorList>
    </citation>
    <scope>NUCLEOTIDE SEQUENCE</scope>
    <source>
        <strain evidence="1">AU44979</strain>
    </source>
</reference>
<sequence>MSQQHLQDLSGLPAKPAENWQLARQKGIPVGPMDVVGRCVVFGSGGQTTTIVAYDPKSRRVRTKSGSVYQLLTPRITCAVIERGLLQKVGFEL</sequence>
<organism evidence="1 2">
    <name type="scientific">Burkholderia contaminans</name>
    <dbReference type="NCBI Taxonomy" id="488447"/>
    <lineage>
        <taxon>Bacteria</taxon>
        <taxon>Pseudomonadati</taxon>
        <taxon>Pseudomonadota</taxon>
        <taxon>Betaproteobacteria</taxon>
        <taxon>Burkholderiales</taxon>
        <taxon>Burkholderiaceae</taxon>
        <taxon>Burkholderia</taxon>
        <taxon>Burkholderia cepacia complex</taxon>
    </lineage>
</organism>
<protein>
    <submittedName>
        <fullName evidence="1">Uncharacterized protein</fullName>
    </submittedName>
</protein>
<evidence type="ECO:0000313" key="2">
    <source>
        <dbReference type="Proteomes" id="UP001172109"/>
    </source>
</evidence>
<accession>A0AAP4VJN9</accession>